<dbReference type="OrthoDB" id="3972642at2759"/>
<comment type="catalytic activity">
    <reaction evidence="6">
        <text>a 5'-end (N(7)-methyl 5'-triphosphoguanosine)-ribonucleoside in snRNA + S-adenosyl-L-methionine = a 5'-end (N(2),N(7)-dimethyl 5'-triphosphoguanosine)-ribonucleoside in snRNA + S-adenosyl-L-homocysteine + H(+)</text>
        <dbReference type="Rhea" id="RHEA:78471"/>
        <dbReference type="Rhea" id="RHEA-COMP:19085"/>
        <dbReference type="Rhea" id="RHEA-COMP:19087"/>
        <dbReference type="ChEBI" id="CHEBI:15378"/>
        <dbReference type="ChEBI" id="CHEBI:57856"/>
        <dbReference type="ChEBI" id="CHEBI:59789"/>
        <dbReference type="ChEBI" id="CHEBI:156461"/>
        <dbReference type="ChEBI" id="CHEBI:172880"/>
    </reaction>
    <physiologicalReaction direction="left-to-right" evidence="6">
        <dbReference type="Rhea" id="RHEA:78472"/>
    </physiologicalReaction>
</comment>
<dbReference type="GO" id="GO:0005634">
    <property type="term" value="C:nucleus"/>
    <property type="evidence" value="ECO:0007669"/>
    <property type="project" value="TreeGrafter"/>
</dbReference>
<dbReference type="InParanoid" id="A0A1E5R990"/>
<reference evidence="10" key="1">
    <citation type="journal article" date="2016" name="Genome Announc.">
        <title>Genome sequences of three species of Hanseniaspora isolated from spontaneous wine fermentations.</title>
        <authorList>
            <person name="Sternes P.R."/>
            <person name="Lee D."/>
            <person name="Kutyna D.R."/>
            <person name="Borneman A.R."/>
        </authorList>
    </citation>
    <scope>NUCLEOTIDE SEQUENCE [LARGE SCALE GENOMIC DNA]</scope>
    <source>
        <strain evidence="10">AWRI3579</strain>
    </source>
</reference>
<dbReference type="PANTHER" id="PTHR14741:SF32">
    <property type="entry name" value="TRIMETHYLGUANOSINE SYNTHASE"/>
    <property type="match status" value="1"/>
</dbReference>
<evidence type="ECO:0000313" key="9">
    <source>
        <dbReference type="EMBL" id="OEJ83103.1"/>
    </source>
</evidence>
<dbReference type="Proteomes" id="UP000095728">
    <property type="component" value="Unassembled WGS sequence"/>
</dbReference>
<accession>A0A1E5R990</accession>
<dbReference type="FunCoup" id="A0A1E5R990">
    <property type="interactions" value="134"/>
</dbReference>
<feature type="region of interest" description="Disordered" evidence="8">
    <location>
        <begin position="81"/>
        <end position="143"/>
    </location>
</feature>
<evidence type="ECO:0000256" key="5">
    <source>
        <dbReference type="ARBA" id="ARBA00048763"/>
    </source>
</evidence>
<dbReference type="STRING" id="56408.A0A1E5R990"/>
<protein>
    <recommendedName>
        <fullName evidence="1">Trimethylguanosine synthase</fullName>
    </recommendedName>
    <alternativeName>
        <fullName evidence="7">Cap-specific guanine-N(2) methyltransferase</fullName>
    </alternativeName>
</protein>
<dbReference type="PANTHER" id="PTHR14741">
    <property type="entry name" value="S-ADENOSYLMETHIONINE-DEPENDENT METHYLTRANSFERASE RELATED"/>
    <property type="match status" value="1"/>
</dbReference>
<evidence type="ECO:0000313" key="10">
    <source>
        <dbReference type="Proteomes" id="UP000095728"/>
    </source>
</evidence>
<dbReference type="InterPro" id="IPR029063">
    <property type="entry name" value="SAM-dependent_MTases_sf"/>
</dbReference>
<gene>
    <name evidence="9" type="ORF">AWRI3579_g3425</name>
</gene>
<evidence type="ECO:0000256" key="3">
    <source>
        <dbReference type="ARBA" id="ARBA00047418"/>
    </source>
</evidence>
<dbReference type="AlphaFoldDB" id="A0A1E5R990"/>
<evidence type="ECO:0000256" key="8">
    <source>
        <dbReference type="SAM" id="MobiDB-lite"/>
    </source>
</evidence>
<dbReference type="Gene3D" id="3.40.50.150">
    <property type="entry name" value="Vaccinia Virus protein VP39"/>
    <property type="match status" value="1"/>
</dbReference>
<proteinExistence type="inferred from homology"/>
<comment type="catalytic activity">
    <reaction evidence="5">
        <text>a 5'-end (N(2),N(7)-dimethyl 5'-triphosphoguanosine)-ribonucleoside in snRNA + S-adenosyl-L-methionine = a 5'-end (N(2),N(2),N(7)-trimethyl 5'-triphosphoguanosine)-ribonucleoside in snRNA + S-adenosyl-L-homocysteine + H(+)</text>
        <dbReference type="Rhea" id="RHEA:78479"/>
        <dbReference type="Rhea" id="RHEA-COMP:19087"/>
        <dbReference type="Rhea" id="RHEA-COMP:19089"/>
        <dbReference type="ChEBI" id="CHEBI:15378"/>
        <dbReference type="ChEBI" id="CHEBI:57856"/>
        <dbReference type="ChEBI" id="CHEBI:59789"/>
        <dbReference type="ChEBI" id="CHEBI:167623"/>
        <dbReference type="ChEBI" id="CHEBI:172880"/>
    </reaction>
    <physiologicalReaction direction="left-to-right" evidence="5">
        <dbReference type="Rhea" id="RHEA:78480"/>
    </physiologicalReaction>
</comment>
<sequence>MLESNDLFKFLDRLILLPDFYKNSKEEFLAELIGEINAQVDSGKLLVDNTMQPERKDLTKYWVNRFKIFSKLEEEVIAANAKNEEESDVDSNLKQEQANDMEDDNDDDDDDQEDDDDMGQSFGSFAFHHSPKKGKALSPVVTHGVTKPSPHNNIYMTEELWYSVTPEDLAIFTAKWAYACLKDDLRIAMDVCCGGGGNTIQLAKHFPNCIGVDNNLQHLYCTFKNSETYDISERVSLLCLDWNDSNTLKKLARIYEGKINCIFSSPPWGGPSYLKQSTFDLEEGLFIVGGITKFLKSLFQFTENVVLFLPRNSNLKQLSEVTKKLLGNEAKCRVIFIKTDGHLKGVIVMWGKKLIQ</sequence>
<evidence type="ECO:0000256" key="7">
    <source>
        <dbReference type="ARBA" id="ARBA00049790"/>
    </source>
</evidence>
<evidence type="ECO:0000256" key="6">
    <source>
        <dbReference type="ARBA" id="ARBA00049075"/>
    </source>
</evidence>
<comment type="similarity">
    <text evidence="2">Belongs to the methyltransferase superfamily. Trimethylguanosine synthase family.</text>
</comment>
<comment type="catalytic activity">
    <reaction evidence="3">
        <text>a 5'-end (N(2),N(7)-dimethyl 5'-triphosphoguanosine)-ribonucleoside in snoRNA + S-adenosyl-L-methionine = a 5'-end (N(2),N(2),N(7)-trimethyl 5'-triphosphoguanosine)-ribonucleoside in snoRNA + S-adenosyl-L-homocysteine + H(+)</text>
        <dbReference type="Rhea" id="RHEA:78507"/>
        <dbReference type="Rhea" id="RHEA-COMP:19088"/>
        <dbReference type="Rhea" id="RHEA-COMP:19090"/>
        <dbReference type="ChEBI" id="CHEBI:15378"/>
        <dbReference type="ChEBI" id="CHEBI:57856"/>
        <dbReference type="ChEBI" id="CHEBI:59789"/>
        <dbReference type="ChEBI" id="CHEBI:167623"/>
        <dbReference type="ChEBI" id="CHEBI:172880"/>
    </reaction>
    <physiologicalReaction direction="left-to-right" evidence="3">
        <dbReference type="Rhea" id="RHEA:78508"/>
    </physiologicalReaction>
</comment>
<keyword evidence="10" id="KW-1185">Reference proteome</keyword>
<dbReference type="Pfam" id="PF09445">
    <property type="entry name" value="Methyltransf_15"/>
    <property type="match status" value="1"/>
</dbReference>
<dbReference type="GO" id="GO:0071164">
    <property type="term" value="F:RNA cap trimethylguanosine synthase activity"/>
    <property type="evidence" value="ECO:0007669"/>
    <property type="project" value="TreeGrafter"/>
</dbReference>
<dbReference type="EMBL" id="LPNM01000009">
    <property type="protein sequence ID" value="OEJ83103.1"/>
    <property type="molecule type" value="Genomic_DNA"/>
</dbReference>
<feature type="compositionally biased region" description="Acidic residues" evidence="8">
    <location>
        <begin position="99"/>
        <end position="118"/>
    </location>
</feature>
<organism evidence="9 10">
    <name type="scientific">Hanseniaspora osmophila</name>
    <dbReference type="NCBI Taxonomy" id="56408"/>
    <lineage>
        <taxon>Eukaryota</taxon>
        <taxon>Fungi</taxon>
        <taxon>Dikarya</taxon>
        <taxon>Ascomycota</taxon>
        <taxon>Saccharomycotina</taxon>
        <taxon>Saccharomycetes</taxon>
        <taxon>Saccharomycodales</taxon>
        <taxon>Saccharomycodaceae</taxon>
        <taxon>Hanseniaspora</taxon>
    </lineage>
</organism>
<dbReference type="InterPro" id="IPR019012">
    <property type="entry name" value="RNA_cap_Gua-N2-MeTrfase"/>
</dbReference>
<comment type="catalytic activity">
    <reaction evidence="4">
        <text>a 5'-end (N(7)-methyl 5'-triphosphoguanosine)-ribonucleoside in snoRNA + S-adenosyl-L-methionine = a 5'-end (N(2),N(7)-dimethyl 5'-triphosphoguanosine)-ribonucleoside in snoRNA + S-adenosyl-L-homocysteine + H(+)</text>
        <dbReference type="Rhea" id="RHEA:78475"/>
        <dbReference type="Rhea" id="RHEA-COMP:19086"/>
        <dbReference type="Rhea" id="RHEA-COMP:19088"/>
        <dbReference type="ChEBI" id="CHEBI:15378"/>
        <dbReference type="ChEBI" id="CHEBI:57856"/>
        <dbReference type="ChEBI" id="CHEBI:59789"/>
        <dbReference type="ChEBI" id="CHEBI:156461"/>
        <dbReference type="ChEBI" id="CHEBI:172880"/>
    </reaction>
    <physiologicalReaction direction="left-to-right" evidence="4">
        <dbReference type="Rhea" id="RHEA:78476"/>
    </physiologicalReaction>
</comment>
<comment type="caution">
    <text evidence="9">The sequence shown here is derived from an EMBL/GenBank/DDBJ whole genome shotgun (WGS) entry which is preliminary data.</text>
</comment>
<evidence type="ECO:0000256" key="1">
    <source>
        <dbReference type="ARBA" id="ARBA00018517"/>
    </source>
</evidence>
<name>A0A1E5R990_9ASCO</name>
<evidence type="ECO:0000256" key="4">
    <source>
        <dbReference type="ARBA" id="ARBA00048740"/>
    </source>
</evidence>
<dbReference type="SUPFAM" id="SSF53335">
    <property type="entry name" value="S-adenosyl-L-methionine-dependent methyltransferases"/>
    <property type="match status" value="1"/>
</dbReference>
<evidence type="ECO:0000256" key="2">
    <source>
        <dbReference type="ARBA" id="ARBA00025783"/>
    </source>
</evidence>